<evidence type="ECO:0000313" key="3">
    <source>
        <dbReference type="Proteomes" id="UP001597353"/>
    </source>
</evidence>
<gene>
    <name evidence="2" type="ORF">ACFSGJ_02525</name>
</gene>
<proteinExistence type="predicted"/>
<comment type="caution">
    <text evidence="2">The sequence shown here is derived from an EMBL/GenBank/DDBJ whole genome shotgun (WGS) entry which is preliminary data.</text>
</comment>
<reference evidence="3" key="1">
    <citation type="journal article" date="2019" name="Int. J. Syst. Evol. Microbiol.">
        <title>The Global Catalogue of Microorganisms (GCM) 10K type strain sequencing project: providing services to taxonomists for standard genome sequencing and annotation.</title>
        <authorList>
            <consortium name="The Broad Institute Genomics Platform"/>
            <consortium name="The Broad Institute Genome Sequencing Center for Infectious Disease"/>
            <person name="Wu L."/>
            <person name="Ma J."/>
        </authorList>
    </citation>
    <scope>NUCLEOTIDE SEQUENCE [LARGE SCALE GENOMIC DNA]</scope>
    <source>
        <strain evidence="3">CGMCC 4.7242</strain>
    </source>
</reference>
<sequence length="310" mass="31928">MPRQITFAGPAEDCAALMKRLSDLPGVVRITLQPGTSKLPEGDVLTLEAANQTSGEILNVMSDLGLLHKGAVSIAEPNATIPAKTSGPVDEEGNDAIWEEIGAMLRQDTNPSFNFLALMALAGAVAAFGIAADTIHIVVGAMLIAPGFEPLLRTVFGVLGDRHSATAGLKGTAYGYLVLAVTAAAVTPLALTLNDLGADELAAGYWAKYWSETRPAGVATSLLAGVAGGIIVSSRLKVLGTGVMVALALIPTMTLIGMGLATGLPDMVWGAAGRWVVEMLCVIVGGGAILALKRKLLHRRGASSIGSRLR</sequence>
<name>A0ABW4S0I3_9RHOB</name>
<dbReference type="Proteomes" id="UP001597353">
    <property type="component" value="Unassembled WGS sequence"/>
</dbReference>
<accession>A0ABW4S0I3</accession>
<dbReference type="InterPro" id="IPR005240">
    <property type="entry name" value="DUF389"/>
</dbReference>
<keyword evidence="3" id="KW-1185">Reference proteome</keyword>
<dbReference type="EMBL" id="JBHUGH010000002">
    <property type="protein sequence ID" value="MFD1911085.1"/>
    <property type="molecule type" value="Genomic_DNA"/>
</dbReference>
<feature type="transmembrane region" description="Helical" evidence="1">
    <location>
        <begin position="239"/>
        <end position="260"/>
    </location>
</feature>
<keyword evidence="1" id="KW-1133">Transmembrane helix</keyword>
<dbReference type="PANTHER" id="PTHR20992">
    <property type="entry name" value="AT15442P-RELATED"/>
    <property type="match status" value="1"/>
</dbReference>
<protein>
    <submittedName>
        <fullName evidence="2">DUF389 domain-containing protein</fullName>
    </submittedName>
</protein>
<feature type="transmembrane region" description="Helical" evidence="1">
    <location>
        <begin position="171"/>
        <end position="193"/>
    </location>
</feature>
<organism evidence="2 3">
    <name type="scientific">Halodurantibacterium flavum</name>
    <dbReference type="NCBI Taxonomy" id="1382802"/>
    <lineage>
        <taxon>Bacteria</taxon>
        <taxon>Pseudomonadati</taxon>
        <taxon>Pseudomonadota</taxon>
        <taxon>Alphaproteobacteria</taxon>
        <taxon>Rhodobacterales</taxon>
        <taxon>Paracoccaceae</taxon>
        <taxon>Halodurantibacterium</taxon>
    </lineage>
</organism>
<dbReference type="PANTHER" id="PTHR20992:SF9">
    <property type="entry name" value="AT15442P-RELATED"/>
    <property type="match status" value="1"/>
</dbReference>
<evidence type="ECO:0000256" key="1">
    <source>
        <dbReference type="SAM" id="Phobius"/>
    </source>
</evidence>
<feature type="transmembrane region" description="Helical" evidence="1">
    <location>
        <begin position="113"/>
        <end position="131"/>
    </location>
</feature>
<feature type="transmembrane region" description="Helical" evidence="1">
    <location>
        <begin position="137"/>
        <end position="159"/>
    </location>
</feature>
<dbReference type="Pfam" id="PF04087">
    <property type="entry name" value="DUF389"/>
    <property type="match status" value="1"/>
</dbReference>
<feature type="transmembrane region" description="Helical" evidence="1">
    <location>
        <begin position="213"/>
        <end position="232"/>
    </location>
</feature>
<keyword evidence="1" id="KW-0812">Transmembrane</keyword>
<dbReference type="RefSeq" id="WP_390259205.1">
    <property type="nucleotide sequence ID" value="NZ_JBHUGH010000002.1"/>
</dbReference>
<keyword evidence="1" id="KW-0472">Membrane</keyword>
<evidence type="ECO:0000313" key="2">
    <source>
        <dbReference type="EMBL" id="MFD1911085.1"/>
    </source>
</evidence>
<feature type="transmembrane region" description="Helical" evidence="1">
    <location>
        <begin position="272"/>
        <end position="292"/>
    </location>
</feature>